<dbReference type="GO" id="GO:0035082">
    <property type="term" value="P:axoneme assembly"/>
    <property type="evidence" value="ECO:0007669"/>
    <property type="project" value="TreeGrafter"/>
</dbReference>
<evidence type="ECO:0000313" key="7">
    <source>
        <dbReference type="EnsemblMetazoa" id="MESCA004076-PA"/>
    </source>
</evidence>
<keyword evidence="2" id="KW-0963">Cytoplasm</keyword>
<keyword evidence="5" id="KW-0966">Cell projection</keyword>
<evidence type="ECO:0000256" key="1">
    <source>
        <dbReference type="ARBA" id="ARBA00004430"/>
    </source>
</evidence>
<evidence type="ECO:0000256" key="2">
    <source>
        <dbReference type="ARBA" id="ARBA00022490"/>
    </source>
</evidence>
<dbReference type="GO" id="GO:0060294">
    <property type="term" value="P:cilium movement involved in cell motility"/>
    <property type="evidence" value="ECO:0007669"/>
    <property type="project" value="InterPro"/>
</dbReference>
<dbReference type="HOGENOM" id="CLU_387939_0_0_1"/>
<dbReference type="GO" id="GO:0001534">
    <property type="term" value="C:radial spoke"/>
    <property type="evidence" value="ECO:0007669"/>
    <property type="project" value="InterPro"/>
</dbReference>
<feature type="region of interest" description="Disordered" evidence="6">
    <location>
        <begin position="468"/>
        <end position="495"/>
    </location>
</feature>
<evidence type="ECO:0000256" key="4">
    <source>
        <dbReference type="ARBA" id="ARBA00023212"/>
    </source>
</evidence>
<proteinExistence type="predicted"/>
<reference evidence="8" key="1">
    <citation type="submission" date="2013-02" db="EMBL/GenBank/DDBJ databases">
        <authorList>
            <person name="Hughes D."/>
        </authorList>
    </citation>
    <scope>NUCLEOTIDE SEQUENCE</scope>
    <source>
        <strain>Durham</strain>
        <strain evidence="8">NC isolate 2 -- Noor lab</strain>
    </source>
</reference>
<name>T1GKP9_MEGSC</name>
<dbReference type="PANTHER" id="PTHR13159">
    <property type="entry name" value="RADIAL SPOKEHEAD-RELATED"/>
    <property type="match status" value="1"/>
</dbReference>
<sequence length="618" mass="72740">MCENNELPLENCSEEYSIEDGSCICAISQDSHSSDEILFSKKCKHHMLLQKRKPPPNIQYETNLAKSILQETSSISGNNLFDHLSEIIKQIIDNRPPNIIDYFEEYSRNVKEKKFQIPGNFTEIEYTPTKQHDRAEKLLASLKLPQINIDGLEFCEENEHEYESEQDTTNNTFQVKFGRKLHFNENFLLMQYFWRLCGLGFHQQEAYLLSLTLQNLQQHPAVSNCRFWGKIFGLKKSYFIAEVDLTEEEIKKREKLMLEEINEKIAWYSQSQDVETTITPDISLTPGYNFRLYPSEELAKMTPVAVGIPISQFIPTFDIPPEIIGTALNRKSYFVINDPTDNWIELPIVTPKQIDRKAFTKSNYCTHYFRDVYCSNWILPKADQKRLRSSIGHEEEEEEFDEEDEELDNDVVILNEDYKPHNLQDLKHPLNWVHVRPNILPQGRINFFNMAKELKEFQRQQRLLEGYEEEEQMEEEEEIDEEEEPPPGPALLDSIANDKTTENIYNWTLRFSSIHNQMNRMVLVKSNLWPGSFTFSYENFTDSIYIGWGQKYISRNYSPIHLPHIQEEYPHDVTITEILDPTPEDEELYRLSKLKPDLHLENLSTENNELEEEDDDED</sequence>
<dbReference type="EMBL" id="CAQQ02019053">
    <property type="status" value="NOT_ANNOTATED_CDS"/>
    <property type="molecule type" value="Genomic_DNA"/>
</dbReference>
<evidence type="ECO:0000256" key="6">
    <source>
        <dbReference type="SAM" id="MobiDB-lite"/>
    </source>
</evidence>
<protein>
    <recommendedName>
        <fullName evidence="9">Radial spokehead-like protein</fullName>
    </recommendedName>
</protein>
<keyword evidence="8" id="KW-1185">Reference proteome</keyword>
<evidence type="ECO:0000313" key="8">
    <source>
        <dbReference type="Proteomes" id="UP000015102"/>
    </source>
</evidence>
<dbReference type="AlphaFoldDB" id="T1GKP9"/>
<reference evidence="7" key="2">
    <citation type="submission" date="2015-06" db="UniProtKB">
        <authorList>
            <consortium name="EnsemblMetazoa"/>
        </authorList>
    </citation>
    <scope>IDENTIFICATION</scope>
</reference>
<dbReference type="PANTHER" id="PTHR13159:SF0">
    <property type="entry name" value="RADIAL SPOKE HEAD 6 HOMOLOG A"/>
    <property type="match status" value="1"/>
</dbReference>
<accession>T1GKP9</accession>
<dbReference type="STRING" id="36166.T1GKP9"/>
<keyword evidence="3" id="KW-0969">Cilium</keyword>
<dbReference type="InterPro" id="IPR006802">
    <property type="entry name" value="Radial_spoke"/>
</dbReference>
<dbReference type="CDD" id="cd22963">
    <property type="entry name" value="DD_CrRSP4-like"/>
    <property type="match status" value="1"/>
</dbReference>
<organism evidence="7 8">
    <name type="scientific">Megaselia scalaris</name>
    <name type="common">Humpbacked fly</name>
    <name type="synonym">Phora scalaris</name>
    <dbReference type="NCBI Taxonomy" id="36166"/>
    <lineage>
        <taxon>Eukaryota</taxon>
        <taxon>Metazoa</taxon>
        <taxon>Ecdysozoa</taxon>
        <taxon>Arthropoda</taxon>
        <taxon>Hexapoda</taxon>
        <taxon>Insecta</taxon>
        <taxon>Pterygota</taxon>
        <taxon>Neoptera</taxon>
        <taxon>Endopterygota</taxon>
        <taxon>Diptera</taxon>
        <taxon>Brachycera</taxon>
        <taxon>Muscomorpha</taxon>
        <taxon>Platypezoidea</taxon>
        <taxon>Phoridae</taxon>
        <taxon>Megaseliini</taxon>
        <taxon>Megaselia</taxon>
    </lineage>
</organism>
<dbReference type="EnsemblMetazoa" id="MESCA004076-RA">
    <property type="protein sequence ID" value="MESCA004076-PA"/>
    <property type="gene ID" value="MESCA004076"/>
</dbReference>
<evidence type="ECO:0000256" key="3">
    <source>
        <dbReference type="ARBA" id="ARBA00023069"/>
    </source>
</evidence>
<evidence type="ECO:0008006" key="9">
    <source>
        <dbReference type="Google" id="ProtNLM"/>
    </source>
</evidence>
<keyword evidence="4" id="KW-0206">Cytoskeleton</keyword>
<dbReference type="Proteomes" id="UP000015102">
    <property type="component" value="Unassembled WGS sequence"/>
</dbReference>
<evidence type="ECO:0000256" key="5">
    <source>
        <dbReference type="ARBA" id="ARBA00023273"/>
    </source>
</evidence>
<dbReference type="OMA" id="CVYFGNG"/>
<feature type="compositionally biased region" description="Acidic residues" evidence="6">
    <location>
        <begin position="468"/>
        <end position="485"/>
    </location>
</feature>
<comment type="subcellular location">
    <subcellularLocation>
        <location evidence="1">Cytoplasm</location>
        <location evidence="1">Cytoskeleton</location>
        <location evidence="1">Cilium axoneme</location>
    </subcellularLocation>
</comment>
<dbReference type="Pfam" id="PF04712">
    <property type="entry name" value="Radial_spoke"/>
    <property type="match status" value="2"/>
</dbReference>